<evidence type="ECO:0000259" key="3">
    <source>
        <dbReference type="Pfam" id="PF00291"/>
    </source>
</evidence>
<proteinExistence type="predicted"/>
<reference evidence="4 5" key="1">
    <citation type="submission" date="2015-12" db="EMBL/GenBank/DDBJ databases">
        <title>Genome sequence of Tistrella mobilis MCCC 1A02139.</title>
        <authorList>
            <person name="Lu L."/>
            <person name="Lai Q."/>
            <person name="Shao Z."/>
            <person name="Qian P."/>
        </authorList>
    </citation>
    <scope>NUCLEOTIDE SEQUENCE [LARGE SCALE GENOMIC DNA]</scope>
    <source>
        <strain evidence="4 5">MCCC 1A02139</strain>
    </source>
</reference>
<dbReference type="PANTHER" id="PTHR42937:SF1">
    <property type="entry name" value="DIAMINOPROPIONATE AMMONIA-LYASE"/>
    <property type="match status" value="1"/>
</dbReference>
<dbReference type="SUPFAM" id="SSF53686">
    <property type="entry name" value="Tryptophan synthase beta subunit-like PLP-dependent enzymes"/>
    <property type="match status" value="1"/>
</dbReference>
<protein>
    <submittedName>
        <fullName evidence="4">PLP-dependent lyase/thiolase</fullName>
    </submittedName>
</protein>
<dbReference type="OrthoDB" id="34584at2"/>
<feature type="domain" description="Tryptophan synthase beta chain-like PALP" evidence="3">
    <location>
        <begin position="36"/>
        <end position="372"/>
    </location>
</feature>
<dbReference type="InterPro" id="IPR001926">
    <property type="entry name" value="TrpB-like_PALP"/>
</dbReference>
<keyword evidence="4" id="KW-0456">Lyase</keyword>
<evidence type="ECO:0000256" key="2">
    <source>
        <dbReference type="ARBA" id="ARBA00022898"/>
    </source>
</evidence>
<dbReference type="InterPro" id="IPR036052">
    <property type="entry name" value="TrpB-like_PALP_sf"/>
</dbReference>
<comment type="caution">
    <text evidence="4">The sequence shown here is derived from an EMBL/GenBank/DDBJ whole genome shotgun (WGS) entry which is preliminary data.</text>
</comment>
<dbReference type="NCBIfam" id="NF006058">
    <property type="entry name" value="PRK08206.1"/>
    <property type="match status" value="1"/>
</dbReference>
<dbReference type="EMBL" id="LPZR01000071">
    <property type="protein sequence ID" value="KYO55126.1"/>
    <property type="molecule type" value="Genomic_DNA"/>
</dbReference>
<dbReference type="AlphaFoldDB" id="A0A162LIK8"/>
<dbReference type="Pfam" id="PF00291">
    <property type="entry name" value="PALP"/>
    <property type="match status" value="1"/>
</dbReference>
<dbReference type="RefSeq" id="WP_062762510.1">
    <property type="nucleotide sequence ID" value="NZ_CP121045.1"/>
</dbReference>
<accession>A0A162LIK8</accession>
<dbReference type="GeneID" id="97243242"/>
<comment type="cofactor">
    <cofactor evidence="1">
        <name>pyridoxal 5'-phosphate</name>
        <dbReference type="ChEBI" id="CHEBI:597326"/>
    </cofactor>
</comment>
<name>A0A162LIK8_9PROT</name>
<dbReference type="GO" id="GO:0016829">
    <property type="term" value="F:lyase activity"/>
    <property type="evidence" value="ECO:0007669"/>
    <property type="project" value="UniProtKB-KW"/>
</dbReference>
<sequence length="408" mass="41153">MYLPNMLADAGGALDPADAAAFGAGAAAAAEALFAVTHGEGPTPLVELPGLAAASGLGALLVKDESGRHGLGSFKALGGAHAAIRLALDEAGRRTGRRFGPEDLGMPALLAVARTLTMACATDGNHGRSVAAGARLVGARAVVFLHQGVREVRADAIRAEGARIVRVAGDYDDSLAAVARSCAAEGWINVSDMALPGQERIPTLVMQGYTVMAAEILRQCGDRPPTHLFLQAGVGGMAAAVAAHLALAGLGIRLVVVEPDGAACLLESARAGRRLQLAAHAPTVMALLECREPSATGWRILSRLARDFMAVPDTAARAAVNRLARPVAGDPALVVGESGAAGLAGLLQAVADPGLQAALGLGPAARVLVIATEGANDVDAWSLSTGLLPEDVKRAVDAKAAGALKRAG</sequence>
<organism evidence="4 5">
    <name type="scientific">Tistrella mobilis</name>
    <dbReference type="NCBI Taxonomy" id="171437"/>
    <lineage>
        <taxon>Bacteria</taxon>
        <taxon>Pseudomonadati</taxon>
        <taxon>Pseudomonadota</taxon>
        <taxon>Alphaproteobacteria</taxon>
        <taxon>Geminicoccales</taxon>
        <taxon>Geminicoccaceae</taxon>
        <taxon>Tistrella</taxon>
    </lineage>
</organism>
<dbReference type="PANTHER" id="PTHR42937">
    <property type="match status" value="1"/>
</dbReference>
<dbReference type="Gene3D" id="3.40.50.1100">
    <property type="match status" value="3"/>
</dbReference>
<dbReference type="Proteomes" id="UP000075787">
    <property type="component" value="Unassembled WGS sequence"/>
</dbReference>
<evidence type="ECO:0000256" key="1">
    <source>
        <dbReference type="ARBA" id="ARBA00001933"/>
    </source>
</evidence>
<keyword evidence="2" id="KW-0663">Pyridoxal phosphate</keyword>
<gene>
    <name evidence="4" type="ORF">AUP44_24230</name>
</gene>
<evidence type="ECO:0000313" key="4">
    <source>
        <dbReference type="EMBL" id="KYO55126.1"/>
    </source>
</evidence>
<evidence type="ECO:0000313" key="5">
    <source>
        <dbReference type="Proteomes" id="UP000075787"/>
    </source>
</evidence>